<keyword evidence="3" id="KW-1185">Reference proteome</keyword>
<organism evidence="2 3">
    <name type="scientific">Anaerococcus murdochii</name>
    <dbReference type="NCBI Taxonomy" id="411577"/>
    <lineage>
        <taxon>Bacteria</taxon>
        <taxon>Bacillati</taxon>
        <taxon>Bacillota</taxon>
        <taxon>Tissierellia</taxon>
        <taxon>Tissierellales</taxon>
        <taxon>Peptoniphilaceae</taxon>
        <taxon>Anaerococcus</taxon>
    </lineage>
</organism>
<evidence type="ECO:0000313" key="2">
    <source>
        <dbReference type="EMBL" id="MBZ2386046.1"/>
    </source>
</evidence>
<dbReference type="Pfam" id="PF07687">
    <property type="entry name" value="M20_dimer"/>
    <property type="match status" value="1"/>
</dbReference>
<feature type="domain" description="Peptidase M20 dimerisation" evidence="1">
    <location>
        <begin position="204"/>
        <end position="299"/>
    </location>
</feature>
<reference evidence="2 3" key="1">
    <citation type="submission" date="2021-08" db="EMBL/GenBank/DDBJ databases">
        <title>FDA dAtabase for Regulatory Grade micrObial Sequences (FDA-ARGOS): Supporting development and validation of Infectious Disease Dx tests.</title>
        <authorList>
            <person name="Sproer C."/>
            <person name="Gronow S."/>
            <person name="Severitt S."/>
            <person name="Schroder I."/>
            <person name="Tallon L."/>
            <person name="Sadzewicz L."/>
            <person name="Zhao X."/>
            <person name="Boylan J."/>
            <person name="Ott S."/>
            <person name="Bowen H."/>
            <person name="Vavikolanu K."/>
            <person name="Hazen T."/>
            <person name="Aluvathingal J."/>
            <person name="Nadendla S."/>
            <person name="Lowell S."/>
            <person name="Myers T."/>
            <person name="Yan Y."/>
            <person name="Sichtig H."/>
        </authorList>
    </citation>
    <scope>NUCLEOTIDE SEQUENCE [LARGE SCALE GENOMIC DNA]</scope>
    <source>
        <strain evidence="2 3">FDAARGOS_1460</strain>
    </source>
</reference>
<proteinExistence type="predicted"/>
<dbReference type="PANTHER" id="PTHR11014">
    <property type="entry name" value="PEPTIDASE M20 FAMILY MEMBER"/>
    <property type="match status" value="1"/>
</dbReference>
<evidence type="ECO:0000313" key="3">
    <source>
        <dbReference type="Proteomes" id="UP000734271"/>
    </source>
</evidence>
<dbReference type="InterPro" id="IPR002933">
    <property type="entry name" value="Peptidase_M20"/>
</dbReference>
<dbReference type="Pfam" id="PF01546">
    <property type="entry name" value="Peptidase_M20"/>
    <property type="match status" value="1"/>
</dbReference>
<sequence>MEYGTLFFWKIEVKMTLVDRIKTEIELNKEDIIKTRRYLHENPEVSSKEFETSKYLKKRCEEIGLIVEEVPGSTGFTALLDTGRPGKTLGIRTDLDGLAIEEDPYNLKGKKQVVSKNPGVSHACGHDSHMTIAIISAKILKDLADEIKGKIYFIFEEAEETGAGIGPMLDHLKDKGLDAVYGNHQSPSLDVGKFSITEGPAYAGCAGLDFDIIGKGGHGSRPDKAVNPLIATAHIITALNSAWNNQLDLEKPVSLGIGVINGGSAANVICDRANVKGTLRFFDLDEGKKALELVKNVADLTAKAHGCSVAFNDYSKIVAEPVINDENLAKEVKKSLKSLYEDALIASPKLWISESFYGYSKLCPSIFINFGTRNEAEGKASDLHTAKFDLDERGIDYGLGLAIKFAIDFLKESDK</sequence>
<dbReference type="PIRSF" id="PIRSF005962">
    <property type="entry name" value="Pept_M20D_amidohydro"/>
    <property type="match status" value="1"/>
</dbReference>
<dbReference type="InterPro" id="IPR017439">
    <property type="entry name" value="Amidohydrolase"/>
</dbReference>
<evidence type="ECO:0000259" key="1">
    <source>
        <dbReference type="Pfam" id="PF07687"/>
    </source>
</evidence>
<gene>
    <name evidence="2" type="ORF">K8P03_01835</name>
</gene>
<dbReference type="SUPFAM" id="SSF53187">
    <property type="entry name" value="Zn-dependent exopeptidases"/>
    <property type="match status" value="1"/>
</dbReference>
<dbReference type="SUPFAM" id="SSF55031">
    <property type="entry name" value="Bacterial exopeptidase dimerisation domain"/>
    <property type="match status" value="1"/>
</dbReference>
<dbReference type="NCBIfam" id="TIGR01891">
    <property type="entry name" value="amidohydrolases"/>
    <property type="match status" value="1"/>
</dbReference>
<dbReference type="InterPro" id="IPR036264">
    <property type="entry name" value="Bact_exopeptidase_dim_dom"/>
</dbReference>
<dbReference type="PANTHER" id="PTHR11014:SF63">
    <property type="entry name" value="METALLOPEPTIDASE, PUTATIVE (AFU_ORTHOLOGUE AFUA_6G09600)-RELATED"/>
    <property type="match status" value="1"/>
</dbReference>
<comment type="caution">
    <text evidence="2">The sequence shown here is derived from an EMBL/GenBank/DDBJ whole genome shotgun (WGS) entry which is preliminary data.</text>
</comment>
<dbReference type="Proteomes" id="UP000734271">
    <property type="component" value="Unassembled WGS sequence"/>
</dbReference>
<dbReference type="InterPro" id="IPR011650">
    <property type="entry name" value="Peptidase_M20_dimer"/>
</dbReference>
<accession>A0ABS7SX11</accession>
<name>A0ABS7SX11_9FIRM</name>
<dbReference type="Gene3D" id="3.40.630.10">
    <property type="entry name" value="Zn peptidases"/>
    <property type="match status" value="1"/>
</dbReference>
<dbReference type="EMBL" id="JAIPME010000002">
    <property type="protein sequence ID" value="MBZ2386046.1"/>
    <property type="molecule type" value="Genomic_DNA"/>
</dbReference>
<dbReference type="Gene3D" id="3.30.70.360">
    <property type="match status" value="1"/>
</dbReference>
<protein>
    <submittedName>
        <fullName evidence="2">Amidohydrolase</fullName>
    </submittedName>
</protein>